<protein>
    <submittedName>
        <fullName evidence="1">Uncharacterized protein</fullName>
    </submittedName>
</protein>
<name>A0A4R6ZN54_9LIST</name>
<keyword evidence="2" id="KW-1185">Reference proteome</keyword>
<organism evidence="1 2">
    <name type="scientific">Listeria rocourtiae</name>
    <dbReference type="NCBI Taxonomy" id="647910"/>
    <lineage>
        <taxon>Bacteria</taxon>
        <taxon>Bacillati</taxon>
        <taxon>Bacillota</taxon>
        <taxon>Bacilli</taxon>
        <taxon>Bacillales</taxon>
        <taxon>Listeriaceae</taxon>
        <taxon>Listeria</taxon>
    </lineage>
</organism>
<sequence length="57" mass="6316">MTVGELKELLNRFEQDSIVKINDTMLDELVKVGGGCEFGVDGSPKVVILITDEEDYL</sequence>
<dbReference type="Proteomes" id="UP000295558">
    <property type="component" value="Unassembled WGS sequence"/>
</dbReference>
<dbReference type="RefSeq" id="WP_159101168.1">
    <property type="nucleotide sequence ID" value="NZ_SNZK01000003.1"/>
</dbReference>
<gene>
    <name evidence="1" type="ORF">DFP96_1034</name>
</gene>
<evidence type="ECO:0000313" key="1">
    <source>
        <dbReference type="EMBL" id="TDR53910.1"/>
    </source>
</evidence>
<reference evidence="1 2" key="1">
    <citation type="submission" date="2019-03" db="EMBL/GenBank/DDBJ databases">
        <title>Genomic Encyclopedia of Type Strains, Phase III (KMG-III): the genomes of soil and plant-associated and newly described type strains.</title>
        <authorList>
            <person name="Whitman W."/>
        </authorList>
    </citation>
    <scope>NUCLEOTIDE SEQUENCE [LARGE SCALE GENOMIC DNA]</scope>
    <source>
        <strain evidence="1 2">CECT 7972</strain>
    </source>
</reference>
<dbReference type="EMBL" id="SNZK01000003">
    <property type="protein sequence ID" value="TDR53910.1"/>
    <property type="molecule type" value="Genomic_DNA"/>
</dbReference>
<accession>A0A4R6ZN54</accession>
<proteinExistence type="predicted"/>
<comment type="caution">
    <text evidence="1">The sequence shown here is derived from an EMBL/GenBank/DDBJ whole genome shotgun (WGS) entry which is preliminary data.</text>
</comment>
<dbReference type="AlphaFoldDB" id="A0A4R6ZN54"/>
<evidence type="ECO:0000313" key="2">
    <source>
        <dbReference type="Proteomes" id="UP000295558"/>
    </source>
</evidence>